<dbReference type="InterPro" id="IPR033640">
    <property type="entry name" value="FAR_C"/>
</dbReference>
<reference evidence="7 8" key="1">
    <citation type="submission" date="2019-01" db="EMBL/GenBank/DDBJ databases">
        <authorList>
            <person name="Sayadi A."/>
        </authorList>
    </citation>
    <scope>NUCLEOTIDE SEQUENCE [LARGE SCALE GENOMIC DNA]</scope>
</reference>
<accession>A0A653CL63</accession>
<dbReference type="PANTHER" id="PTHR11011">
    <property type="entry name" value="MALE STERILITY PROTEIN 2-RELATED"/>
    <property type="match status" value="1"/>
</dbReference>
<keyword evidence="4" id="KW-0521">NADP</keyword>
<comment type="function">
    <text evidence="4">Catalyzes the reduction of fatty acyl-CoA to fatty alcohols.</text>
</comment>
<dbReference type="OrthoDB" id="8195591at2759"/>
<evidence type="ECO:0000256" key="2">
    <source>
        <dbReference type="ARBA" id="ARBA00022516"/>
    </source>
</evidence>
<evidence type="ECO:0000313" key="7">
    <source>
        <dbReference type="EMBL" id="VEN48640.1"/>
    </source>
</evidence>
<feature type="domain" description="Thioester reductase (TE)" evidence="6">
    <location>
        <begin position="3"/>
        <end position="89"/>
    </location>
</feature>
<dbReference type="EMBL" id="CAACVG010008135">
    <property type="protein sequence ID" value="VEN48640.1"/>
    <property type="molecule type" value="Genomic_DNA"/>
</dbReference>
<comment type="catalytic activity">
    <reaction evidence="4">
        <text>a long-chain fatty acyl-CoA + 2 NADPH + 2 H(+) = a long-chain primary fatty alcohol + 2 NADP(+) + CoA</text>
        <dbReference type="Rhea" id="RHEA:52716"/>
        <dbReference type="ChEBI" id="CHEBI:15378"/>
        <dbReference type="ChEBI" id="CHEBI:57287"/>
        <dbReference type="ChEBI" id="CHEBI:57783"/>
        <dbReference type="ChEBI" id="CHEBI:58349"/>
        <dbReference type="ChEBI" id="CHEBI:77396"/>
        <dbReference type="ChEBI" id="CHEBI:83139"/>
        <dbReference type="EC" id="1.2.1.84"/>
    </reaction>
</comment>
<dbReference type="InterPro" id="IPR013120">
    <property type="entry name" value="FAR_NAD-bd"/>
</dbReference>
<dbReference type="GO" id="GO:0035336">
    <property type="term" value="P:long-chain fatty-acyl-CoA metabolic process"/>
    <property type="evidence" value="ECO:0007669"/>
    <property type="project" value="TreeGrafter"/>
</dbReference>
<keyword evidence="8" id="KW-1185">Reference proteome</keyword>
<keyword evidence="4" id="KW-0560">Oxidoreductase</keyword>
<dbReference type="GO" id="GO:0005777">
    <property type="term" value="C:peroxisome"/>
    <property type="evidence" value="ECO:0007669"/>
    <property type="project" value="TreeGrafter"/>
</dbReference>
<organism evidence="7 8">
    <name type="scientific">Callosobruchus maculatus</name>
    <name type="common">Southern cowpea weevil</name>
    <name type="synonym">Pulse bruchid</name>
    <dbReference type="NCBI Taxonomy" id="64391"/>
    <lineage>
        <taxon>Eukaryota</taxon>
        <taxon>Metazoa</taxon>
        <taxon>Ecdysozoa</taxon>
        <taxon>Arthropoda</taxon>
        <taxon>Hexapoda</taxon>
        <taxon>Insecta</taxon>
        <taxon>Pterygota</taxon>
        <taxon>Neoptera</taxon>
        <taxon>Endopterygota</taxon>
        <taxon>Coleoptera</taxon>
        <taxon>Polyphaga</taxon>
        <taxon>Cucujiformia</taxon>
        <taxon>Chrysomeloidea</taxon>
        <taxon>Chrysomelidae</taxon>
        <taxon>Bruchinae</taxon>
        <taxon>Bruchini</taxon>
        <taxon>Callosobruchus</taxon>
    </lineage>
</organism>
<dbReference type="CDD" id="cd09071">
    <property type="entry name" value="FAR_C"/>
    <property type="match status" value="1"/>
</dbReference>
<evidence type="ECO:0000259" key="5">
    <source>
        <dbReference type="Pfam" id="PF03015"/>
    </source>
</evidence>
<dbReference type="AlphaFoldDB" id="A0A653CL63"/>
<name>A0A653CL63_CALMS</name>
<dbReference type="EC" id="1.2.1.84" evidence="4"/>
<evidence type="ECO:0000313" key="8">
    <source>
        <dbReference type="Proteomes" id="UP000410492"/>
    </source>
</evidence>
<evidence type="ECO:0000256" key="3">
    <source>
        <dbReference type="ARBA" id="ARBA00023098"/>
    </source>
</evidence>
<gene>
    <name evidence="7" type="ORF">CALMAC_LOCUS10014</name>
</gene>
<dbReference type="Pfam" id="PF03015">
    <property type="entry name" value="Sterile"/>
    <property type="match status" value="1"/>
</dbReference>
<dbReference type="GO" id="GO:0080019">
    <property type="term" value="F:alcohol-forming very long-chain fatty acyl-CoA reductase activity"/>
    <property type="evidence" value="ECO:0007669"/>
    <property type="project" value="InterPro"/>
</dbReference>
<dbReference type="InterPro" id="IPR036291">
    <property type="entry name" value="NAD(P)-bd_dom_sf"/>
</dbReference>
<dbReference type="PANTHER" id="PTHR11011:SF60">
    <property type="entry name" value="FATTY ACYL-COA REDUCTASE-RELATED"/>
    <property type="match status" value="1"/>
</dbReference>
<protein>
    <recommendedName>
        <fullName evidence="4">Fatty acyl-CoA reductase</fullName>
        <ecNumber evidence="4">1.2.1.84</ecNumber>
    </recommendedName>
</protein>
<keyword evidence="2 4" id="KW-0444">Lipid biosynthesis</keyword>
<feature type="domain" description="Fatty acyl-CoA reductase C-terminal" evidence="5">
    <location>
        <begin position="164"/>
        <end position="255"/>
    </location>
</feature>
<dbReference type="Pfam" id="PF07993">
    <property type="entry name" value="NAD_binding_4"/>
    <property type="match status" value="1"/>
</dbReference>
<dbReference type="Gene3D" id="3.40.50.720">
    <property type="entry name" value="NAD(P)-binding Rossmann-like Domain"/>
    <property type="match status" value="1"/>
</dbReference>
<comment type="similarity">
    <text evidence="1 4">Belongs to the fatty acyl-CoA reductase family.</text>
</comment>
<proteinExistence type="inferred from homology"/>
<keyword evidence="3 4" id="KW-0443">Lipid metabolism</keyword>
<evidence type="ECO:0000256" key="4">
    <source>
        <dbReference type="RuleBase" id="RU363097"/>
    </source>
</evidence>
<dbReference type="SUPFAM" id="SSF51735">
    <property type="entry name" value="NAD(P)-binding Rossmann-fold domains"/>
    <property type="match status" value="1"/>
</dbReference>
<evidence type="ECO:0000256" key="1">
    <source>
        <dbReference type="ARBA" id="ARBA00005928"/>
    </source>
</evidence>
<dbReference type="Proteomes" id="UP000410492">
    <property type="component" value="Unassembled WGS sequence"/>
</dbReference>
<sequence>LTESWPNSYVFSKAVAESLLLSSEINLPVGLFRPAIVISTVSEPVPGWSDNLYGPLGILLYSNLGLLRLVRADGKIKSHIVPGDMCINALLCVAWDISEKWKKMEEFPQVYNFSANKSKLLVPMNNFADFTKLEYTHFKAAVWYQILFLVKTKYIYEILKFLVQTIPAFLIEPLVTLAGWNISIKKVNAKLNKIAAVLSYFLLNEWDIESKNVFEIWQKLNVNDREIFRFDLSSIETRSYYTNLMNGLKKYTLKEDTNEYRRRQEVNVRLIVLHCTVKKIIFGVTTYTLFKGIKGILLSS</sequence>
<dbReference type="GO" id="GO:0102965">
    <property type="term" value="F:alcohol-forming long-chain fatty acyl-CoA reductase activity"/>
    <property type="evidence" value="ECO:0007669"/>
    <property type="project" value="UniProtKB-EC"/>
</dbReference>
<dbReference type="InterPro" id="IPR026055">
    <property type="entry name" value="FAR"/>
</dbReference>
<feature type="non-terminal residue" evidence="7">
    <location>
        <position position="1"/>
    </location>
</feature>
<evidence type="ECO:0000259" key="6">
    <source>
        <dbReference type="Pfam" id="PF07993"/>
    </source>
</evidence>